<dbReference type="PROSITE" id="PS01031">
    <property type="entry name" value="SHSP"/>
    <property type="match status" value="1"/>
</dbReference>
<dbReference type="InterPro" id="IPR008978">
    <property type="entry name" value="HSP20-like_chaperone"/>
</dbReference>
<protein>
    <submittedName>
        <fullName evidence="4">Hsp20/alpha crystallin family protein</fullName>
    </submittedName>
</protein>
<feature type="domain" description="SHSP" evidence="3">
    <location>
        <begin position="36"/>
        <end position="150"/>
    </location>
</feature>
<dbReference type="EMBL" id="DSRD01000091">
    <property type="protein sequence ID" value="HGW92932.1"/>
    <property type="molecule type" value="Genomic_DNA"/>
</dbReference>
<dbReference type="PANTHER" id="PTHR11527">
    <property type="entry name" value="HEAT-SHOCK PROTEIN 20 FAMILY MEMBER"/>
    <property type="match status" value="1"/>
</dbReference>
<reference evidence="4" key="1">
    <citation type="journal article" date="2020" name="mSystems">
        <title>Genome- and Community-Level Interaction Insights into Carbon Utilization and Element Cycling Functions of Hydrothermarchaeota in Hydrothermal Sediment.</title>
        <authorList>
            <person name="Zhou Z."/>
            <person name="Liu Y."/>
            <person name="Xu W."/>
            <person name="Pan J."/>
            <person name="Luo Z.H."/>
            <person name="Li M."/>
        </authorList>
    </citation>
    <scope>NUCLEOTIDE SEQUENCE [LARGE SCALE GENOMIC DNA]</scope>
    <source>
        <strain evidence="4">SpSt-402</strain>
    </source>
</reference>
<dbReference type="CDD" id="cd06464">
    <property type="entry name" value="ACD_sHsps-like"/>
    <property type="match status" value="1"/>
</dbReference>
<dbReference type="Gene3D" id="2.60.40.790">
    <property type="match status" value="1"/>
</dbReference>
<dbReference type="Pfam" id="PF00011">
    <property type="entry name" value="HSP20"/>
    <property type="match status" value="1"/>
</dbReference>
<proteinExistence type="inferred from homology"/>
<sequence>MAIIRWQPWQEFDTLRRQFDDLFDELAPISRVGGKVNGHTWAPAIELRSTDDAVVLRAELPGINAEDLDVQVTREAVSISGEYKSETKTEDKEHQIHRSEFRYGSFQRVIPLPTAIQNDQVKAEFKDGILTLTLPKVEAEKPKVVKVSLNGTAS</sequence>
<evidence type="ECO:0000256" key="2">
    <source>
        <dbReference type="RuleBase" id="RU003616"/>
    </source>
</evidence>
<dbReference type="InterPro" id="IPR031107">
    <property type="entry name" value="Small_HSP"/>
</dbReference>
<evidence type="ECO:0000313" key="4">
    <source>
        <dbReference type="EMBL" id="HGW92932.1"/>
    </source>
</evidence>
<organism evidence="4">
    <name type="scientific">Oscillatoriales cyanobacterium SpSt-402</name>
    <dbReference type="NCBI Taxonomy" id="2282168"/>
    <lineage>
        <taxon>Bacteria</taxon>
        <taxon>Bacillati</taxon>
        <taxon>Cyanobacteriota</taxon>
        <taxon>Cyanophyceae</taxon>
        <taxon>Oscillatoriophycideae</taxon>
        <taxon>Oscillatoriales</taxon>
    </lineage>
</organism>
<dbReference type="SUPFAM" id="SSF49764">
    <property type="entry name" value="HSP20-like chaperones"/>
    <property type="match status" value="1"/>
</dbReference>
<evidence type="ECO:0000256" key="1">
    <source>
        <dbReference type="PROSITE-ProRule" id="PRU00285"/>
    </source>
</evidence>
<dbReference type="InterPro" id="IPR002068">
    <property type="entry name" value="A-crystallin/Hsp20_dom"/>
</dbReference>
<dbReference type="AlphaFoldDB" id="A0A832H0G9"/>
<accession>A0A832H0G9</accession>
<gene>
    <name evidence="4" type="ORF">ENR47_01415</name>
</gene>
<comment type="similarity">
    <text evidence="1 2">Belongs to the small heat shock protein (HSP20) family.</text>
</comment>
<name>A0A832H0G9_9CYAN</name>
<evidence type="ECO:0000259" key="3">
    <source>
        <dbReference type="PROSITE" id="PS01031"/>
    </source>
</evidence>
<comment type="caution">
    <text evidence="4">The sequence shown here is derived from an EMBL/GenBank/DDBJ whole genome shotgun (WGS) entry which is preliminary data.</text>
</comment>